<dbReference type="GO" id="GO:0016920">
    <property type="term" value="F:pyroglutamyl-peptidase activity"/>
    <property type="evidence" value="ECO:0007669"/>
    <property type="project" value="UniProtKB-EC"/>
</dbReference>
<comment type="catalytic activity">
    <reaction evidence="6">
        <text>Release of an N-terminal pyroglutamyl group from a polypeptide, the second amino acid generally not being Pro.</text>
        <dbReference type="EC" id="3.4.19.3"/>
    </reaction>
</comment>
<dbReference type="Proteomes" id="UP000712713">
    <property type="component" value="Unassembled WGS sequence"/>
</dbReference>
<evidence type="ECO:0000313" key="9">
    <source>
        <dbReference type="Proteomes" id="UP000712713"/>
    </source>
</evidence>
<keyword evidence="4" id="KW-0378">Hydrolase</keyword>
<keyword evidence="2" id="KW-0963">Cytoplasm</keyword>
<feature type="region of interest" description="Disordered" evidence="7">
    <location>
        <begin position="87"/>
        <end position="106"/>
    </location>
</feature>
<dbReference type="PIRSF" id="PIRSF015592">
    <property type="entry name" value="Prld-crbxl_pptds"/>
    <property type="match status" value="1"/>
</dbReference>
<evidence type="ECO:0000256" key="7">
    <source>
        <dbReference type="SAM" id="MobiDB-lite"/>
    </source>
</evidence>
<sequence length="213" mass="21951">MRVLMTGFEPFGGDAVNASEQAVQGLAQRWADRTIELRTAILPVSFDGAPAALAGAIATHEPDVVLCVGEAGGRAAITPERFAVNERSARIPDNDGRQPDGAIDEGPQRLEARVDVDFIAESIKAAGVPAEVSEDAGRFVCNATFHAALTAFDGPAGFIHVPAVRDSGPARVGAETDGGTPVEASLGIDDLVAGLEAAVRSLLVSMGPWPASI</sequence>
<dbReference type="SUPFAM" id="SSF53182">
    <property type="entry name" value="Pyrrolidone carboxyl peptidase (pyroglutamate aminopeptidase)"/>
    <property type="match status" value="1"/>
</dbReference>
<gene>
    <name evidence="8" type="ORF">K8V15_01240</name>
</gene>
<keyword evidence="3" id="KW-0645">Protease</keyword>
<dbReference type="PANTHER" id="PTHR23402:SF1">
    <property type="entry name" value="PYROGLUTAMYL-PEPTIDASE I"/>
    <property type="match status" value="1"/>
</dbReference>
<dbReference type="InterPro" id="IPR016125">
    <property type="entry name" value="Peptidase_C15-like"/>
</dbReference>
<evidence type="ECO:0000256" key="4">
    <source>
        <dbReference type="ARBA" id="ARBA00022801"/>
    </source>
</evidence>
<comment type="caution">
    <text evidence="8">The sequence shown here is derived from an EMBL/GenBank/DDBJ whole genome shotgun (WGS) entry which is preliminary data.</text>
</comment>
<protein>
    <recommendedName>
        <fullName evidence="6">Pyroglutamyl-peptidase I</fullName>
        <ecNumber evidence="6">3.4.19.3</ecNumber>
    </recommendedName>
</protein>
<comment type="similarity">
    <text evidence="1">Belongs to the peptidase C15 family.</text>
</comment>
<evidence type="ECO:0000313" key="8">
    <source>
        <dbReference type="EMBL" id="HJE50603.1"/>
    </source>
</evidence>
<dbReference type="AlphaFoldDB" id="A0A921JQN5"/>
<dbReference type="CDD" id="cd00501">
    <property type="entry name" value="Peptidase_C15"/>
    <property type="match status" value="1"/>
</dbReference>
<feature type="active site" evidence="6">
    <location>
        <position position="141"/>
    </location>
</feature>
<evidence type="ECO:0000256" key="1">
    <source>
        <dbReference type="ARBA" id="ARBA00006641"/>
    </source>
</evidence>
<dbReference type="InterPro" id="IPR000816">
    <property type="entry name" value="Peptidase_C15"/>
</dbReference>
<evidence type="ECO:0000256" key="6">
    <source>
        <dbReference type="PROSITE-ProRule" id="PRU10077"/>
    </source>
</evidence>
<evidence type="ECO:0000256" key="2">
    <source>
        <dbReference type="ARBA" id="ARBA00022490"/>
    </source>
</evidence>
<evidence type="ECO:0000256" key="5">
    <source>
        <dbReference type="ARBA" id="ARBA00022807"/>
    </source>
</evidence>
<dbReference type="PANTHER" id="PTHR23402">
    <property type="entry name" value="PROTEASE FAMILY C15 PYROGLUTAMYL-PEPTIDASE I-RELATED"/>
    <property type="match status" value="1"/>
</dbReference>
<dbReference type="Pfam" id="PF01470">
    <property type="entry name" value="Peptidase_C15"/>
    <property type="match status" value="1"/>
</dbReference>
<keyword evidence="5" id="KW-0788">Thiol protease</keyword>
<dbReference type="EMBL" id="DYZF01000032">
    <property type="protein sequence ID" value="HJE50603.1"/>
    <property type="molecule type" value="Genomic_DNA"/>
</dbReference>
<feature type="compositionally biased region" description="Basic and acidic residues" evidence="7">
    <location>
        <begin position="87"/>
        <end position="98"/>
    </location>
</feature>
<organism evidence="8 9">
    <name type="scientific">Tessaracoccus flavescens</name>
    <dbReference type="NCBI Taxonomy" id="399497"/>
    <lineage>
        <taxon>Bacteria</taxon>
        <taxon>Bacillati</taxon>
        <taxon>Actinomycetota</taxon>
        <taxon>Actinomycetes</taxon>
        <taxon>Propionibacteriales</taxon>
        <taxon>Propionibacteriaceae</taxon>
        <taxon>Tessaracoccus</taxon>
    </lineage>
</organism>
<dbReference type="PROSITE" id="PS01334">
    <property type="entry name" value="PYRASE_CYS"/>
    <property type="match status" value="1"/>
</dbReference>
<name>A0A921JQN5_9ACTN</name>
<reference evidence="8" key="2">
    <citation type="submission" date="2021-09" db="EMBL/GenBank/DDBJ databases">
        <authorList>
            <person name="Gilroy R."/>
        </authorList>
    </citation>
    <scope>NUCLEOTIDE SEQUENCE</scope>
    <source>
        <strain evidence="8">ChiGjej3B3-7470</strain>
    </source>
</reference>
<dbReference type="GO" id="GO:0005829">
    <property type="term" value="C:cytosol"/>
    <property type="evidence" value="ECO:0007669"/>
    <property type="project" value="InterPro"/>
</dbReference>
<reference evidence="8" key="1">
    <citation type="journal article" date="2021" name="PeerJ">
        <title>Extensive microbial diversity within the chicken gut microbiome revealed by metagenomics and culture.</title>
        <authorList>
            <person name="Gilroy R."/>
            <person name="Ravi A."/>
            <person name="Getino M."/>
            <person name="Pursley I."/>
            <person name="Horton D.L."/>
            <person name="Alikhan N.F."/>
            <person name="Baker D."/>
            <person name="Gharbi K."/>
            <person name="Hall N."/>
            <person name="Watson M."/>
            <person name="Adriaenssens E.M."/>
            <person name="Foster-Nyarko E."/>
            <person name="Jarju S."/>
            <person name="Secka A."/>
            <person name="Antonio M."/>
            <person name="Oren A."/>
            <person name="Chaudhuri R.R."/>
            <person name="La Ragione R."/>
            <person name="Hildebrand F."/>
            <person name="Pallen M.J."/>
        </authorList>
    </citation>
    <scope>NUCLEOTIDE SEQUENCE</scope>
    <source>
        <strain evidence="8">ChiGjej3B3-7470</strain>
    </source>
</reference>
<dbReference type="PRINTS" id="PR00706">
    <property type="entry name" value="PYROGLUPTASE"/>
</dbReference>
<dbReference type="GO" id="GO:0006508">
    <property type="term" value="P:proteolysis"/>
    <property type="evidence" value="ECO:0007669"/>
    <property type="project" value="UniProtKB-KW"/>
</dbReference>
<accession>A0A921JQN5</accession>
<dbReference type="InterPro" id="IPR036440">
    <property type="entry name" value="Peptidase_C15-like_sf"/>
</dbReference>
<dbReference type="Gene3D" id="3.40.630.20">
    <property type="entry name" value="Peptidase C15, pyroglutamyl peptidase I-like"/>
    <property type="match status" value="1"/>
</dbReference>
<dbReference type="InterPro" id="IPR033694">
    <property type="entry name" value="PGPEP1_Cys_AS"/>
</dbReference>
<dbReference type="EC" id="3.4.19.3" evidence="6"/>
<evidence type="ECO:0000256" key="3">
    <source>
        <dbReference type="ARBA" id="ARBA00022670"/>
    </source>
</evidence>
<proteinExistence type="inferred from homology"/>